<proteinExistence type="predicted"/>
<dbReference type="PANTHER" id="PTHR46890">
    <property type="entry name" value="NON-LTR RETROLELEMENT REVERSE TRANSCRIPTASE-LIKE PROTEIN-RELATED"/>
    <property type="match status" value="1"/>
</dbReference>
<evidence type="ECO:0000259" key="1">
    <source>
        <dbReference type="PROSITE" id="PS50878"/>
    </source>
</evidence>
<accession>A0A8R7ULM8</accession>
<dbReference type="Gramene" id="TuG1812G0500003200.01.T01">
    <property type="protein sequence ID" value="TuG1812G0500003200.01.T01.cds321722"/>
    <property type="gene ID" value="TuG1812G0500003200.01"/>
</dbReference>
<dbReference type="InterPro" id="IPR052343">
    <property type="entry name" value="Retrotransposon-Effector_Assoc"/>
</dbReference>
<protein>
    <recommendedName>
        <fullName evidence="1">Reverse transcriptase domain-containing protein</fullName>
    </recommendedName>
</protein>
<dbReference type="Proteomes" id="UP000015106">
    <property type="component" value="Chromosome 5"/>
</dbReference>
<organism evidence="2 3">
    <name type="scientific">Triticum urartu</name>
    <name type="common">Red wild einkorn</name>
    <name type="synonym">Crithodium urartu</name>
    <dbReference type="NCBI Taxonomy" id="4572"/>
    <lineage>
        <taxon>Eukaryota</taxon>
        <taxon>Viridiplantae</taxon>
        <taxon>Streptophyta</taxon>
        <taxon>Embryophyta</taxon>
        <taxon>Tracheophyta</taxon>
        <taxon>Spermatophyta</taxon>
        <taxon>Magnoliopsida</taxon>
        <taxon>Liliopsida</taxon>
        <taxon>Poales</taxon>
        <taxon>Poaceae</taxon>
        <taxon>BOP clade</taxon>
        <taxon>Pooideae</taxon>
        <taxon>Triticodae</taxon>
        <taxon>Triticeae</taxon>
        <taxon>Triticinae</taxon>
        <taxon>Triticum</taxon>
    </lineage>
</organism>
<reference evidence="2" key="3">
    <citation type="submission" date="2022-06" db="UniProtKB">
        <authorList>
            <consortium name="EnsemblPlants"/>
        </authorList>
    </citation>
    <scope>IDENTIFICATION</scope>
</reference>
<dbReference type="EnsemblPlants" id="TuG1812G0500003200.01.T01">
    <property type="protein sequence ID" value="TuG1812G0500003200.01.T01.cds321722"/>
    <property type="gene ID" value="TuG1812G0500003200.01"/>
</dbReference>
<dbReference type="CDD" id="cd01650">
    <property type="entry name" value="RT_nLTR_like"/>
    <property type="match status" value="1"/>
</dbReference>
<evidence type="ECO:0000313" key="2">
    <source>
        <dbReference type="EnsemblPlants" id="TuG1812G0500003200.01.T01.cds321722"/>
    </source>
</evidence>
<dbReference type="InterPro" id="IPR000477">
    <property type="entry name" value="RT_dom"/>
</dbReference>
<dbReference type="SUPFAM" id="SSF56672">
    <property type="entry name" value="DNA/RNA polymerases"/>
    <property type="match status" value="1"/>
</dbReference>
<dbReference type="PANTHER" id="PTHR46890:SF48">
    <property type="entry name" value="RNA-DIRECTED DNA POLYMERASE"/>
    <property type="match status" value="1"/>
</dbReference>
<feature type="domain" description="Reverse transcriptase" evidence="1">
    <location>
        <begin position="1"/>
        <end position="213"/>
    </location>
</feature>
<sequence>MKDLCPISLCNVVYKLISKVLANRLKQILPHVISPNQSAFIPGRLITDNILLAYECTHYMHRRKGKEGYAVVKLDMSKAYDRVEWHFLEKMMRKLGFNELWISRIMMCVTSVSYKIKVNGEYTDTIIPHRGFRQGDPLSPYLFLICAESFSSLLNTAEVDGSLRGIHICNVAPSFNHLLFADDSLVLIKASSESAASLQNILQLYEVCSGQVV</sequence>
<dbReference type="AlphaFoldDB" id="A0A8R7ULM8"/>
<name>A0A8R7ULM8_TRIUA</name>
<dbReference type="InterPro" id="IPR043502">
    <property type="entry name" value="DNA/RNA_pol_sf"/>
</dbReference>
<evidence type="ECO:0000313" key="3">
    <source>
        <dbReference type="Proteomes" id="UP000015106"/>
    </source>
</evidence>
<reference evidence="2" key="2">
    <citation type="submission" date="2018-03" db="EMBL/GenBank/DDBJ databases">
        <title>The Triticum urartu genome reveals the dynamic nature of wheat genome evolution.</title>
        <authorList>
            <person name="Ling H."/>
            <person name="Ma B."/>
            <person name="Shi X."/>
            <person name="Liu H."/>
            <person name="Dong L."/>
            <person name="Sun H."/>
            <person name="Cao Y."/>
            <person name="Gao Q."/>
            <person name="Zheng S."/>
            <person name="Li Y."/>
            <person name="Yu Y."/>
            <person name="Du H."/>
            <person name="Qi M."/>
            <person name="Li Y."/>
            <person name="Yu H."/>
            <person name="Cui Y."/>
            <person name="Wang N."/>
            <person name="Chen C."/>
            <person name="Wu H."/>
            <person name="Zhao Y."/>
            <person name="Zhang J."/>
            <person name="Li Y."/>
            <person name="Zhou W."/>
            <person name="Zhang B."/>
            <person name="Hu W."/>
            <person name="Eijk M."/>
            <person name="Tang J."/>
            <person name="Witsenboer H."/>
            <person name="Zhao S."/>
            <person name="Li Z."/>
            <person name="Zhang A."/>
            <person name="Wang D."/>
            <person name="Liang C."/>
        </authorList>
    </citation>
    <scope>NUCLEOTIDE SEQUENCE [LARGE SCALE GENOMIC DNA]</scope>
    <source>
        <strain evidence="2">cv. G1812</strain>
    </source>
</reference>
<keyword evidence="3" id="KW-1185">Reference proteome</keyword>
<dbReference type="Pfam" id="PF00078">
    <property type="entry name" value="RVT_1"/>
    <property type="match status" value="1"/>
</dbReference>
<dbReference type="PROSITE" id="PS50878">
    <property type="entry name" value="RT_POL"/>
    <property type="match status" value="1"/>
</dbReference>
<reference evidence="3" key="1">
    <citation type="journal article" date="2013" name="Nature">
        <title>Draft genome of the wheat A-genome progenitor Triticum urartu.</title>
        <authorList>
            <person name="Ling H.Q."/>
            <person name="Zhao S."/>
            <person name="Liu D."/>
            <person name="Wang J."/>
            <person name="Sun H."/>
            <person name="Zhang C."/>
            <person name="Fan H."/>
            <person name="Li D."/>
            <person name="Dong L."/>
            <person name="Tao Y."/>
            <person name="Gao C."/>
            <person name="Wu H."/>
            <person name="Li Y."/>
            <person name="Cui Y."/>
            <person name="Guo X."/>
            <person name="Zheng S."/>
            <person name="Wang B."/>
            <person name="Yu K."/>
            <person name="Liang Q."/>
            <person name="Yang W."/>
            <person name="Lou X."/>
            <person name="Chen J."/>
            <person name="Feng M."/>
            <person name="Jian J."/>
            <person name="Zhang X."/>
            <person name="Luo G."/>
            <person name="Jiang Y."/>
            <person name="Liu J."/>
            <person name="Wang Z."/>
            <person name="Sha Y."/>
            <person name="Zhang B."/>
            <person name="Wu H."/>
            <person name="Tang D."/>
            <person name="Shen Q."/>
            <person name="Xue P."/>
            <person name="Zou S."/>
            <person name="Wang X."/>
            <person name="Liu X."/>
            <person name="Wang F."/>
            <person name="Yang Y."/>
            <person name="An X."/>
            <person name="Dong Z."/>
            <person name="Zhang K."/>
            <person name="Zhang X."/>
            <person name="Luo M.C."/>
            <person name="Dvorak J."/>
            <person name="Tong Y."/>
            <person name="Wang J."/>
            <person name="Yang H."/>
            <person name="Li Z."/>
            <person name="Wang D."/>
            <person name="Zhang A."/>
            <person name="Wang J."/>
        </authorList>
    </citation>
    <scope>NUCLEOTIDE SEQUENCE</scope>
    <source>
        <strain evidence="3">cv. G1812</strain>
    </source>
</reference>